<dbReference type="InterPro" id="IPR043429">
    <property type="entry name" value="ArtM/GltK/GlnP/TcyL/YhdX-like"/>
</dbReference>
<evidence type="ECO:0000256" key="7">
    <source>
        <dbReference type="ARBA" id="ARBA00022989"/>
    </source>
</evidence>
<comment type="similarity">
    <text evidence="2">Belongs to the binding-protein-dependent transport system permease family. HisMQ subfamily.</text>
</comment>
<evidence type="ECO:0000256" key="6">
    <source>
        <dbReference type="ARBA" id="ARBA00022970"/>
    </source>
</evidence>
<dbReference type="InterPro" id="IPR010065">
    <property type="entry name" value="AA_ABC_transptr_permease_3TM"/>
</dbReference>
<dbReference type="PANTHER" id="PTHR30614:SF0">
    <property type="entry name" value="L-CYSTINE TRANSPORT SYSTEM PERMEASE PROTEIN TCYL"/>
    <property type="match status" value="1"/>
</dbReference>
<accession>A0ABN7JVC3</accession>
<dbReference type="InterPro" id="IPR014341">
    <property type="entry name" value="Ectoine_EhuD"/>
</dbReference>
<dbReference type="NCBIfam" id="TIGR03003">
    <property type="entry name" value="ectoine_ehuD"/>
    <property type="match status" value="1"/>
</dbReference>
<keyword evidence="5 9" id="KW-0812">Transmembrane</keyword>
<feature type="transmembrane region" description="Helical" evidence="9">
    <location>
        <begin position="193"/>
        <end position="215"/>
    </location>
</feature>
<evidence type="ECO:0000256" key="9">
    <source>
        <dbReference type="RuleBase" id="RU363032"/>
    </source>
</evidence>
<name>A0ABN7JVC3_9HYPH</name>
<keyword evidence="3 9" id="KW-0813">Transport</keyword>
<dbReference type="SUPFAM" id="SSF161098">
    <property type="entry name" value="MetI-like"/>
    <property type="match status" value="1"/>
</dbReference>
<dbReference type="InterPro" id="IPR000515">
    <property type="entry name" value="MetI-like"/>
</dbReference>
<organism evidence="11 12">
    <name type="scientific">Pseudorhizobium halotolerans</name>
    <dbReference type="NCBI Taxonomy" id="1233081"/>
    <lineage>
        <taxon>Bacteria</taxon>
        <taxon>Pseudomonadati</taxon>
        <taxon>Pseudomonadota</taxon>
        <taxon>Alphaproteobacteria</taxon>
        <taxon>Hyphomicrobiales</taxon>
        <taxon>Rhizobiaceae</taxon>
        <taxon>Rhizobium/Agrobacterium group</taxon>
        <taxon>Pseudorhizobium</taxon>
    </lineage>
</organism>
<dbReference type="EMBL" id="CABFWE030000011">
    <property type="protein sequence ID" value="CAD7049847.1"/>
    <property type="molecule type" value="Genomic_DNA"/>
</dbReference>
<feature type="transmembrane region" description="Helical" evidence="9">
    <location>
        <begin position="35"/>
        <end position="51"/>
    </location>
</feature>
<comment type="subcellular location">
    <subcellularLocation>
        <location evidence="1">Cell inner membrane</location>
        <topology evidence="1">Multi-pass membrane protein</topology>
    </subcellularLocation>
    <subcellularLocation>
        <location evidence="9">Cell membrane</location>
        <topology evidence="9">Multi-pass membrane protein</topology>
    </subcellularLocation>
</comment>
<evidence type="ECO:0000256" key="8">
    <source>
        <dbReference type="ARBA" id="ARBA00023136"/>
    </source>
</evidence>
<dbReference type="InterPro" id="IPR035906">
    <property type="entry name" value="MetI-like_sf"/>
</dbReference>
<protein>
    <submittedName>
        <fullName evidence="11">Amino acid ABC transporter permease</fullName>
    </submittedName>
</protein>
<keyword evidence="12" id="KW-1185">Reference proteome</keyword>
<keyword evidence="6" id="KW-0029">Amino-acid transport</keyword>
<sequence length="230" mass="25446">MMYGYEWDTTTWLTYTISILPIILIGLTVTLKAAAAGFTIALVLGLVFALLRRSRLKVISWTTAFVVEFLRDTPLLVQLFFLYYVLPNFGIVLPAFLTGALALGLQYAAYTSEVYRGGIEAVGRGQWEAATALNLTRMQTYRDVIIPQAIPRIVPAMGNYLVAMIKETPVLSVITVLEMMGLANMIGERTFEYLVPLTLVGLIFLLLTLICSAGLHRLQKALPKAGIPLR</sequence>
<evidence type="ECO:0000256" key="1">
    <source>
        <dbReference type="ARBA" id="ARBA00004429"/>
    </source>
</evidence>
<evidence type="ECO:0000259" key="10">
    <source>
        <dbReference type="PROSITE" id="PS50928"/>
    </source>
</evidence>
<proteinExistence type="inferred from homology"/>
<reference evidence="11 12" key="1">
    <citation type="submission" date="2020-11" db="EMBL/GenBank/DDBJ databases">
        <authorList>
            <person name="Lassalle F."/>
        </authorList>
    </citation>
    <scope>NUCLEOTIDE SEQUENCE [LARGE SCALE GENOMIC DNA]</scope>
    <source>
        <strain evidence="11 12">AB21</strain>
    </source>
</reference>
<evidence type="ECO:0000256" key="4">
    <source>
        <dbReference type="ARBA" id="ARBA00022475"/>
    </source>
</evidence>
<dbReference type="NCBIfam" id="TIGR01726">
    <property type="entry name" value="HEQRo_perm_3TM"/>
    <property type="match status" value="1"/>
</dbReference>
<keyword evidence="7 9" id="KW-1133">Transmembrane helix</keyword>
<dbReference type="CDD" id="cd06261">
    <property type="entry name" value="TM_PBP2"/>
    <property type="match status" value="1"/>
</dbReference>
<dbReference type="Proteomes" id="UP000601041">
    <property type="component" value="Unassembled WGS sequence"/>
</dbReference>
<keyword evidence="8 9" id="KW-0472">Membrane</keyword>
<dbReference type="Pfam" id="PF00528">
    <property type="entry name" value="BPD_transp_1"/>
    <property type="match status" value="1"/>
</dbReference>
<evidence type="ECO:0000256" key="5">
    <source>
        <dbReference type="ARBA" id="ARBA00022692"/>
    </source>
</evidence>
<dbReference type="Gene3D" id="1.10.3720.10">
    <property type="entry name" value="MetI-like"/>
    <property type="match status" value="1"/>
</dbReference>
<dbReference type="RefSeq" id="WP_142589119.1">
    <property type="nucleotide sequence ID" value="NZ_CABFWE030000011.1"/>
</dbReference>
<feature type="domain" description="ABC transmembrane type-1" evidence="10">
    <location>
        <begin position="27"/>
        <end position="215"/>
    </location>
</feature>
<evidence type="ECO:0000256" key="3">
    <source>
        <dbReference type="ARBA" id="ARBA00022448"/>
    </source>
</evidence>
<comment type="caution">
    <text evidence="11">The sequence shown here is derived from an EMBL/GenBank/DDBJ whole genome shotgun (WGS) entry which is preliminary data.</text>
</comment>
<evidence type="ECO:0000256" key="2">
    <source>
        <dbReference type="ARBA" id="ARBA00010072"/>
    </source>
</evidence>
<feature type="transmembrane region" description="Helical" evidence="9">
    <location>
        <begin position="12"/>
        <end position="29"/>
    </location>
</feature>
<evidence type="ECO:0000313" key="12">
    <source>
        <dbReference type="Proteomes" id="UP000601041"/>
    </source>
</evidence>
<dbReference type="PANTHER" id="PTHR30614">
    <property type="entry name" value="MEMBRANE COMPONENT OF AMINO ACID ABC TRANSPORTER"/>
    <property type="match status" value="1"/>
</dbReference>
<dbReference type="PROSITE" id="PS50928">
    <property type="entry name" value="ABC_TM1"/>
    <property type="match status" value="1"/>
</dbReference>
<evidence type="ECO:0000313" key="11">
    <source>
        <dbReference type="EMBL" id="CAD7049847.1"/>
    </source>
</evidence>
<gene>
    <name evidence="11" type="ORF">RHAB21_04088</name>
</gene>
<keyword evidence="4" id="KW-1003">Cell membrane</keyword>
<feature type="transmembrane region" description="Helical" evidence="9">
    <location>
        <begin position="91"/>
        <end position="110"/>
    </location>
</feature>